<protein>
    <submittedName>
        <fullName evidence="1">Uncharacterized protein</fullName>
    </submittedName>
</protein>
<comment type="caution">
    <text evidence="1">The sequence shown here is derived from an EMBL/GenBank/DDBJ whole genome shotgun (WGS) entry which is preliminary data.</text>
</comment>
<keyword evidence="2" id="KW-1185">Reference proteome</keyword>
<dbReference type="RefSeq" id="WP_379685690.1">
    <property type="nucleotide sequence ID" value="NZ_JBHLYW010000007.1"/>
</dbReference>
<evidence type="ECO:0000313" key="2">
    <source>
        <dbReference type="Proteomes" id="UP001589734"/>
    </source>
</evidence>
<organism evidence="1 2">
    <name type="scientific">Flavobacterium procerum</name>
    <dbReference type="NCBI Taxonomy" id="1455569"/>
    <lineage>
        <taxon>Bacteria</taxon>
        <taxon>Pseudomonadati</taxon>
        <taxon>Bacteroidota</taxon>
        <taxon>Flavobacteriia</taxon>
        <taxon>Flavobacteriales</taxon>
        <taxon>Flavobacteriaceae</taxon>
        <taxon>Flavobacterium</taxon>
    </lineage>
</organism>
<dbReference type="Proteomes" id="UP001589734">
    <property type="component" value="Unassembled WGS sequence"/>
</dbReference>
<reference evidence="1 2" key="1">
    <citation type="submission" date="2024-09" db="EMBL/GenBank/DDBJ databases">
        <authorList>
            <person name="Sun Q."/>
            <person name="Mori K."/>
        </authorList>
    </citation>
    <scope>NUCLEOTIDE SEQUENCE [LARGE SCALE GENOMIC DNA]</scope>
    <source>
        <strain evidence="1 2">CGMCC 1.12926</strain>
    </source>
</reference>
<evidence type="ECO:0000313" key="1">
    <source>
        <dbReference type="EMBL" id="MFC0076643.1"/>
    </source>
</evidence>
<proteinExistence type="predicted"/>
<dbReference type="EMBL" id="JBHLYW010000007">
    <property type="protein sequence ID" value="MFC0076643.1"/>
    <property type="molecule type" value="Genomic_DNA"/>
</dbReference>
<name>A0ABV6BMG8_9FLAO</name>
<accession>A0ABV6BMG8</accession>
<gene>
    <name evidence="1" type="ORF">ACFFLS_06315</name>
</gene>
<sequence>MNIYIFGNGNISFDDFRKHYETVILKYFDQNDVNFLVCDFKGTDTLAMELLKCNTPNVSVFHIGERPRYMVDKFKTKAGSWKIIGGFENDEQRDAAVIENCTHFIAVDFNSDQKRKSGTQKNIERCEQLGKIRLKNE</sequence>